<feature type="domain" description="J" evidence="5">
    <location>
        <begin position="17"/>
        <end position="89"/>
    </location>
</feature>
<dbReference type="SUPFAM" id="SSF46565">
    <property type="entry name" value="Chaperone J-domain"/>
    <property type="match status" value="1"/>
</dbReference>
<dbReference type="SUPFAM" id="SSF47144">
    <property type="entry name" value="HSC20 (HSCB), C-terminal oligomerisation domain"/>
    <property type="match status" value="1"/>
</dbReference>
<proteinExistence type="inferred from homology"/>
<accession>A0ABN1JVV5</accession>
<dbReference type="InterPro" id="IPR036869">
    <property type="entry name" value="J_dom_sf"/>
</dbReference>
<evidence type="ECO:0000259" key="5">
    <source>
        <dbReference type="PROSITE" id="PS50076"/>
    </source>
</evidence>
<dbReference type="InterPro" id="IPR009073">
    <property type="entry name" value="HscB_oligo_C"/>
</dbReference>
<comment type="function">
    <text evidence="3 4">Co-chaperone involved in the maturation of iron-sulfur cluster-containing proteins. Seems to help targeting proteins to be folded toward HscA.</text>
</comment>
<dbReference type="RefSeq" id="WP_231012407.1">
    <property type="nucleotide sequence ID" value="NZ_BAAAEW010000007.1"/>
</dbReference>
<evidence type="ECO:0000313" key="7">
    <source>
        <dbReference type="Proteomes" id="UP001500279"/>
    </source>
</evidence>
<keyword evidence="2 4" id="KW-0143">Chaperone</keyword>
<evidence type="ECO:0000256" key="3">
    <source>
        <dbReference type="ARBA" id="ARBA00025596"/>
    </source>
</evidence>
<comment type="subunit">
    <text evidence="4">Interacts with HscA and stimulates its ATPase activity.</text>
</comment>
<keyword evidence="7" id="KW-1185">Reference proteome</keyword>
<dbReference type="EMBL" id="BAAAEW010000007">
    <property type="protein sequence ID" value="GAA0747489.1"/>
    <property type="molecule type" value="Genomic_DNA"/>
</dbReference>
<dbReference type="PANTHER" id="PTHR14021:SF15">
    <property type="entry name" value="IRON-SULFUR CLUSTER CO-CHAPERONE PROTEIN HSCB"/>
    <property type="match status" value="1"/>
</dbReference>
<dbReference type="PROSITE" id="PS50076">
    <property type="entry name" value="DNAJ_2"/>
    <property type="match status" value="1"/>
</dbReference>
<name>A0ABN1JVV5_9BURK</name>
<comment type="caution">
    <text evidence="6">The sequence shown here is derived from an EMBL/GenBank/DDBJ whole genome shotgun (WGS) entry which is preliminary data.</text>
</comment>
<comment type="similarity">
    <text evidence="1 4">Belongs to the HscB family.</text>
</comment>
<dbReference type="HAMAP" id="MF_00682">
    <property type="entry name" value="HscB"/>
    <property type="match status" value="1"/>
</dbReference>
<gene>
    <name evidence="6" type="primary">hscB_1</name>
    <name evidence="4" type="synonym">hscB</name>
    <name evidence="6" type="ORF">GCM10009107_16030</name>
</gene>
<dbReference type="NCBIfam" id="TIGR00714">
    <property type="entry name" value="hscB"/>
    <property type="match status" value="1"/>
</dbReference>
<organism evidence="6 7">
    <name type="scientific">Ideonella azotifigens</name>
    <dbReference type="NCBI Taxonomy" id="513160"/>
    <lineage>
        <taxon>Bacteria</taxon>
        <taxon>Pseudomonadati</taxon>
        <taxon>Pseudomonadota</taxon>
        <taxon>Betaproteobacteria</taxon>
        <taxon>Burkholderiales</taxon>
        <taxon>Sphaerotilaceae</taxon>
        <taxon>Ideonella</taxon>
    </lineage>
</organism>
<dbReference type="Gene3D" id="1.20.1280.20">
    <property type="entry name" value="HscB, C-terminal domain"/>
    <property type="match status" value="1"/>
</dbReference>
<sequence>MTSDAAPAQPVVRLEDDDFRLLGLPPRQALDLAELARRWKALQAQVHPDRFASAGAAAQRLAMQWALRVNEAYQRLRQPLSRAAYLCQLHGVPLDAERNTAMPVAFLMQQMAWREALEAATTAQAVATLASEVQAHQRAMLATLDQLIDQRQDWPAAAAQVRALMFVARFSEDLCDRQDRLDAASVLPY</sequence>
<evidence type="ECO:0000313" key="6">
    <source>
        <dbReference type="EMBL" id="GAA0747489.1"/>
    </source>
</evidence>
<dbReference type="InterPro" id="IPR001623">
    <property type="entry name" value="DnaJ_domain"/>
</dbReference>
<evidence type="ECO:0000256" key="2">
    <source>
        <dbReference type="ARBA" id="ARBA00023186"/>
    </source>
</evidence>
<reference evidence="6 7" key="1">
    <citation type="journal article" date="2019" name="Int. J. Syst. Evol. Microbiol.">
        <title>The Global Catalogue of Microorganisms (GCM) 10K type strain sequencing project: providing services to taxonomists for standard genome sequencing and annotation.</title>
        <authorList>
            <consortium name="The Broad Institute Genomics Platform"/>
            <consortium name="The Broad Institute Genome Sequencing Center for Infectious Disease"/>
            <person name="Wu L."/>
            <person name="Ma J."/>
        </authorList>
    </citation>
    <scope>NUCLEOTIDE SEQUENCE [LARGE SCALE GENOMIC DNA]</scope>
    <source>
        <strain evidence="6 7">JCM 15503</strain>
    </source>
</reference>
<dbReference type="InterPro" id="IPR004640">
    <property type="entry name" value="HscB"/>
</dbReference>
<dbReference type="Proteomes" id="UP001500279">
    <property type="component" value="Unassembled WGS sequence"/>
</dbReference>
<dbReference type="Gene3D" id="1.10.287.110">
    <property type="entry name" value="DnaJ domain"/>
    <property type="match status" value="1"/>
</dbReference>
<dbReference type="Pfam" id="PF07743">
    <property type="entry name" value="HSCB_C"/>
    <property type="match status" value="1"/>
</dbReference>
<dbReference type="InterPro" id="IPR036386">
    <property type="entry name" value="HscB_C_sf"/>
</dbReference>
<dbReference type="SMART" id="SM00271">
    <property type="entry name" value="DnaJ"/>
    <property type="match status" value="1"/>
</dbReference>
<evidence type="ECO:0000256" key="1">
    <source>
        <dbReference type="ARBA" id="ARBA00010476"/>
    </source>
</evidence>
<evidence type="ECO:0000256" key="4">
    <source>
        <dbReference type="HAMAP-Rule" id="MF_00682"/>
    </source>
</evidence>
<protein>
    <recommendedName>
        <fullName evidence="4">Co-chaperone protein HscB homolog</fullName>
    </recommendedName>
</protein>
<dbReference type="CDD" id="cd06257">
    <property type="entry name" value="DnaJ"/>
    <property type="match status" value="1"/>
</dbReference>
<dbReference type="PANTHER" id="PTHR14021">
    <property type="entry name" value="IRON-SULFUR CLUSTER CO-CHAPERONE PROTEIN HSCB"/>
    <property type="match status" value="1"/>
</dbReference>